<comment type="similarity">
    <text evidence="3">Belongs to the complex I NDUFA1 subunit family.</text>
</comment>
<evidence type="ECO:0000256" key="12">
    <source>
        <dbReference type="ARBA" id="ARBA00023136"/>
    </source>
</evidence>
<evidence type="ECO:0000313" key="13">
    <source>
        <dbReference type="EMBL" id="PXF47149.1"/>
    </source>
</evidence>
<gene>
    <name evidence="13" type="ORF">BWQ96_03091</name>
</gene>
<name>A0A2V3IYG4_9FLOR</name>
<protein>
    <recommendedName>
        <fullName evidence="4">NADH dehydrogenase [ubiquinone] 1 alpha subcomplex subunit 1</fullName>
    </recommendedName>
</protein>
<evidence type="ECO:0000256" key="5">
    <source>
        <dbReference type="ARBA" id="ARBA00022448"/>
    </source>
</evidence>
<dbReference type="OrthoDB" id="1920692at2759"/>
<comment type="caution">
    <text evidence="13">The sequence shown here is derived from an EMBL/GenBank/DDBJ whole genome shotgun (WGS) entry which is preliminary data.</text>
</comment>
<evidence type="ECO:0000256" key="4">
    <source>
        <dbReference type="ARBA" id="ARBA00016392"/>
    </source>
</evidence>
<dbReference type="Pfam" id="PF15879">
    <property type="entry name" value="MWFE"/>
    <property type="match status" value="1"/>
</dbReference>
<evidence type="ECO:0000256" key="11">
    <source>
        <dbReference type="ARBA" id="ARBA00023128"/>
    </source>
</evidence>
<evidence type="ECO:0000256" key="10">
    <source>
        <dbReference type="ARBA" id="ARBA00022989"/>
    </source>
</evidence>
<accession>A0A2V3IYG4</accession>
<sequence length="65" mass="7325">MAWYEAMPPLVIITAALGAMGSLQALVHRAFNDGKNKKVQQDHFNHLMDKRDERIKEEEANATSS</sequence>
<comment type="function">
    <text evidence="1">Accessory subunit of the mitochondrial membrane respiratory chain NADH dehydrogenase (Complex I), that is believed not to be involved in catalysis. Complex I functions in the transfer of electrons from NADH to the respiratory chain. The immediate electron acceptor for the enzyme is believed to be ubiquinone.</text>
</comment>
<keyword evidence="10" id="KW-1133">Transmembrane helix</keyword>
<dbReference type="InterPro" id="IPR017384">
    <property type="entry name" value="NADH_Ub_cplx-1_asu_su-1"/>
</dbReference>
<keyword evidence="8" id="KW-0999">Mitochondrion inner membrane</keyword>
<keyword evidence="6" id="KW-0679">Respiratory chain</keyword>
<evidence type="ECO:0000256" key="1">
    <source>
        <dbReference type="ARBA" id="ARBA00003195"/>
    </source>
</evidence>
<organism evidence="13 14">
    <name type="scientific">Gracilariopsis chorda</name>
    <dbReference type="NCBI Taxonomy" id="448386"/>
    <lineage>
        <taxon>Eukaryota</taxon>
        <taxon>Rhodophyta</taxon>
        <taxon>Florideophyceae</taxon>
        <taxon>Rhodymeniophycidae</taxon>
        <taxon>Gracilariales</taxon>
        <taxon>Gracilariaceae</taxon>
        <taxon>Gracilariopsis</taxon>
    </lineage>
</organism>
<evidence type="ECO:0000256" key="8">
    <source>
        <dbReference type="ARBA" id="ARBA00022792"/>
    </source>
</evidence>
<dbReference type="AlphaFoldDB" id="A0A2V3IYG4"/>
<keyword evidence="5" id="KW-0813">Transport</keyword>
<dbReference type="PANTHER" id="PTHR17098">
    <property type="entry name" value="NADH-UBIQUINONE OXIDOREDUCTASE MWFE SUBUNIT"/>
    <property type="match status" value="1"/>
</dbReference>
<keyword evidence="12" id="KW-0472">Membrane</keyword>
<keyword evidence="11" id="KW-0496">Mitochondrion</keyword>
<dbReference type="Proteomes" id="UP000247409">
    <property type="component" value="Unassembled WGS sequence"/>
</dbReference>
<proteinExistence type="inferred from homology"/>
<dbReference type="GO" id="GO:0005743">
    <property type="term" value="C:mitochondrial inner membrane"/>
    <property type="evidence" value="ECO:0007669"/>
    <property type="project" value="UniProtKB-SubCell"/>
</dbReference>
<dbReference type="EMBL" id="NBIV01000028">
    <property type="protein sequence ID" value="PXF47149.1"/>
    <property type="molecule type" value="Genomic_DNA"/>
</dbReference>
<evidence type="ECO:0000256" key="2">
    <source>
        <dbReference type="ARBA" id="ARBA00004298"/>
    </source>
</evidence>
<keyword evidence="9" id="KW-0249">Electron transport</keyword>
<comment type="subcellular location">
    <subcellularLocation>
        <location evidence="2">Mitochondrion inner membrane</location>
        <topology evidence="2">Single-pass membrane protein</topology>
        <orientation evidence="2">Matrix side</orientation>
    </subcellularLocation>
</comment>
<evidence type="ECO:0000256" key="6">
    <source>
        <dbReference type="ARBA" id="ARBA00022660"/>
    </source>
</evidence>
<evidence type="ECO:0000256" key="9">
    <source>
        <dbReference type="ARBA" id="ARBA00022982"/>
    </source>
</evidence>
<evidence type="ECO:0000313" key="14">
    <source>
        <dbReference type="Proteomes" id="UP000247409"/>
    </source>
</evidence>
<keyword evidence="13" id="KW-0830">Ubiquinone</keyword>
<reference evidence="13 14" key="1">
    <citation type="journal article" date="2018" name="Mol. Biol. Evol.">
        <title>Analysis of the draft genome of the red seaweed Gracilariopsis chorda provides insights into genome size evolution in Rhodophyta.</title>
        <authorList>
            <person name="Lee J."/>
            <person name="Yang E.C."/>
            <person name="Graf L."/>
            <person name="Yang J.H."/>
            <person name="Qiu H."/>
            <person name="Zel Zion U."/>
            <person name="Chan C.X."/>
            <person name="Stephens T.G."/>
            <person name="Weber A.P.M."/>
            <person name="Boo G.H."/>
            <person name="Boo S.M."/>
            <person name="Kim K.M."/>
            <person name="Shin Y."/>
            <person name="Jung M."/>
            <person name="Lee S.J."/>
            <person name="Yim H.S."/>
            <person name="Lee J.H."/>
            <person name="Bhattacharya D."/>
            <person name="Yoon H.S."/>
        </authorList>
    </citation>
    <scope>NUCLEOTIDE SEQUENCE [LARGE SCALE GENOMIC DNA]</scope>
    <source>
        <strain evidence="13 14">SKKU-2015</strain>
        <tissue evidence="13">Whole body</tissue>
    </source>
</reference>
<evidence type="ECO:0000256" key="7">
    <source>
        <dbReference type="ARBA" id="ARBA00022692"/>
    </source>
</evidence>
<evidence type="ECO:0000256" key="3">
    <source>
        <dbReference type="ARBA" id="ARBA00009960"/>
    </source>
</evidence>
<dbReference type="PANTHER" id="PTHR17098:SF2">
    <property type="entry name" value="NADH DEHYDROGENASE [UBIQUINONE] 1 ALPHA SUBCOMPLEX SUBUNIT 1"/>
    <property type="match status" value="1"/>
</dbReference>
<keyword evidence="7" id="KW-0812">Transmembrane</keyword>
<keyword evidence="14" id="KW-1185">Reference proteome</keyword>